<evidence type="ECO:0000313" key="1">
    <source>
        <dbReference type="EMBL" id="KAK9233970.1"/>
    </source>
</evidence>
<organism evidence="1 2">
    <name type="scientific">Lipomyces kononenkoae</name>
    <name type="common">Yeast</name>
    <dbReference type="NCBI Taxonomy" id="34357"/>
    <lineage>
        <taxon>Eukaryota</taxon>
        <taxon>Fungi</taxon>
        <taxon>Dikarya</taxon>
        <taxon>Ascomycota</taxon>
        <taxon>Saccharomycotina</taxon>
        <taxon>Lipomycetes</taxon>
        <taxon>Lipomycetales</taxon>
        <taxon>Lipomycetaceae</taxon>
        <taxon>Lipomyces</taxon>
    </lineage>
</organism>
<proteinExistence type="predicted"/>
<name>A0ACC3SQQ7_LIPKO</name>
<sequence length="61" mass="6766">MPPSTKANRSARRDVLPPSLYGRKSIACRLCHTRKVRRSGGQLCDNCSCPSECIYPTRSPS</sequence>
<keyword evidence="2" id="KW-1185">Reference proteome</keyword>
<evidence type="ECO:0000313" key="2">
    <source>
        <dbReference type="Proteomes" id="UP001433508"/>
    </source>
</evidence>
<accession>A0ACC3SQQ7</accession>
<reference evidence="2" key="1">
    <citation type="journal article" date="2024" name="Front. Bioeng. Biotechnol.">
        <title>Genome-scale model development and genomic sequencing of the oleaginous clade Lipomyces.</title>
        <authorList>
            <person name="Czajka J.J."/>
            <person name="Han Y."/>
            <person name="Kim J."/>
            <person name="Mondo S.J."/>
            <person name="Hofstad B.A."/>
            <person name="Robles A."/>
            <person name="Haridas S."/>
            <person name="Riley R."/>
            <person name="LaButti K."/>
            <person name="Pangilinan J."/>
            <person name="Andreopoulos W."/>
            <person name="Lipzen A."/>
            <person name="Yan J."/>
            <person name="Wang M."/>
            <person name="Ng V."/>
            <person name="Grigoriev I.V."/>
            <person name="Spatafora J.W."/>
            <person name="Magnuson J.K."/>
            <person name="Baker S.E."/>
            <person name="Pomraning K.R."/>
        </authorList>
    </citation>
    <scope>NUCLEOTIDE SEQUENCE [LARGE SCALE GENOMIC DNA]</scope>
    <source>
        <strain evidence="2">CBS 7786</strain>
    </source>
</reference>
<dbReference type="EMBL" id="MU971540">
    <property type="protein sequence ID" value="KAK9233970.1"/>
    <property type="molecule type" value="Genomic_DNA"/>
</dbReference>
<dbReference type="Proteomes" id="UP001433508">
    <property type="component" value="Unassembled WGS sequence"/>
</dbReference>
<comment type="caution">
    <text evidence="1">The sequence shown here is derived from an EMBL/GenBank/DDBJ whole genome shotgun (WGS) entry which is preliminary data.</text>
</comment>
<gene>
    <name evidence="1" type="ORF">V1525DRAFT_102785</name>
</gene>
<protein>
    <submittedName>
        <fullName evidence="1">Uncharacterized protein</fullName>
    </submittedName>
</protein>